<dbReference type="CDD" id="cd14847">
    <property type="entry name" value="DD-carboxypeptidase_like"/>
    <property type="match status" value="1"/>
</dbReference>
<dbReference type="Proteomes" id="UP000078358">
    <property type="component" value="Unassembled WGS sequence"/>
</dbReference>
<dbReference type="InterPro" id="IPR003709">
    <property type="entry name" value="VanY-like_core_dom"/>
</dbReference>
<dbReference type="PANTHER" id="PTHR34385">
    <property type="entry name" value="D-ALANYL-D-ALANINE CARBOXYPEPTIDASE"/>
    <property type="match status" value="1"/>
</dbReference>
<dbReference type="RefSeq" id="WP_015431734.1">
    <property type="nucleotide sequence ID" value="NZ_JACI01000002.1"/>
</dbReference>
<accession>A0A179CV06</accession>
<reference evidence="2 3" key="1">
    <citation type="submission" date="2014-01" db="EMBL/GenBank/DDBJ databases">
        <authorList>
            <person name="Zuccon D."/>
        </authorList>
    </citation>
    <scope>NUCLEOTIDE SEQUENCE [LARGE SCALE GENOMIC DNA]</scope>
    <source>
        <strain evidence="2 3">Y31</strain>
    </source>
</reference>
<dbReference type="Pfam" id="PF02557">
    <property type="entry name" value="VanY"/>
    <property type="match status" value="1"/>
</dbReference>
<comment type="caution">
    <text evidence="2">The sequence shown here is derived from an EMBL/GenBank/DDBJ whole genome shotgun (WGS) entry which is preliminary data.</text>
</comment>
<dbReference type="AlphaFoldDB" id="A0A179CV06"/>
<dbReference type="GO" id="GO:0008233">
    <property type="term" value="F:peptidase activity"/>
    <property type="evidence" value="ECO:0007669"/>
    <property type="project" value="InterPro"/>
</dbReference>
<dbReference type="Gene3D" id="3.30.1380.10">
    <property type="match status" value="1"/>
</dbReference>
<name>A0A179CV06_BIBTR</name>
<organism evidence="2 3">
    <name type="scientific">Bibersteinia trehalosi Y31</name>
    <dbReference type="NCBI Taxonomy" id="1261658"/>
    <lineage>
        <taxon>Bacteria</taxon>
        <taxon>Pseudomonadati</taxon>
        <taxon>Pseudomonadota</taxon>
        <taxon>Gammaproteobacteria</taxon>
        <taxon>Pasteurellales</taxon>
        <taxon>Pasteurellaceae</taxon>
        <taxon>Bibersteinia</taxon>
    </lineage>
</organism>
<dbReference type="PANTHER" id="PTHR34385:SF1">
    <property type="entry name" value="PEPTIDOGLYCAN L-ALANYL-D-GLUTAMATE ENDOPEPTIDASE CWLK"/>
    <property type="match status" value="1"/>
</dbReference>
<dbReference type="SUPFAM" id="SSF55166">
    <property type="entry name" value="Hedgehog/DD-peptidase"/>
    <property type="match status" value="1"/>
</dbReference>
<evidence type="ECO:0000259" key="1">
    <source>
        <dbReference type="Pfam" id="PF02557"/>
    </source>
</evidence>
<sequence>MQNSANFSAMLTGKNREHLVSLPNALSDKHFLQSDVVRAFLELQHAAKNAGFNLQPASTYRDFERQMGIWNAKFKGERKVHDDHGSAIDLSALTDWQKCQAILRWSAIPGASRHHWGTEIDIFDPDLLPIGQSLQLEPWEYQTGGYFQKLTNWLLANAESYGFFFPFMEREDKKIGVEPWHISYFPIAEHYERSFSAEILQNAWRDAELAGKDCLIKHIDEIFADYIL</sequence>
<dbReference type="PATRIC" id="fig|1261658.3.peg.956"/>
<dbReference type="EMBL" id="JACI01000002">
    <property type="protein sequence ID" value="OAQ13753.1"/>
    <property type="molecule type" value="Genomic_DNA"/>
</dbReference>
<feature type="domain" description="D-alanyl-D-alanine carboxypeptidase-like core" evidence="1">
    <location>
        <begin position="30"/>
        <end position="186"/>
    </location>
</feature>
<evidence type="ECO:0000313" key="2">
    <source>
        <dbReference type="EMBL" id="OAQ13753.1"/>
    </source>
</evidence>
<evidence type="ECO:0000313" key="3">
    <source>
        <dbReference type="Proteomes" id="UP000078358"/>
    </source>
</evidence>
<proteinExistence type="predicted"/>
<dbReference type="GO" id="GO:0006508">
    <property type="term" value="P:proteolysis"/>
    <property type="evidence" value="ECO:0007669"/>
    <property type="project" value="InterPro"/>
</dbReference>
<dbReference type="InterPro" id="IPR052179">
    <property type="entry name" value="DD-CPase-like"/>
</dbReference>
<dbReference type="InterPro" id="IPR009045">
    <property type="entry name" value="Zn_M74/Hedgehog-like"/>
</dbReference>
<protein>
    <submittedName>
        <fullName evidence="2">Peptidase M15</fullName>
    </submittedName>
</protein>
<gene>
    <name evidence="2" type="ORF">F480_04820</name>
</gene>